<feature type="non-terminal residue" evidence="1">
    <location>
        <position position="75"/>
    </location>
</feature>
<reference evidence="1" key="1">
    <citation type="journal article" date="2021" name="Sci. Adv.">
        <title>The American lobster genome reveals insights on longevity, neural, and immune adaptations.</title>
        <authorList>
            <person name="Polinski J.M."/>
            <person name="Zimin A.V."/>
            <person name="Clark K.F."/>
            <person name="Kohn A.B."/>
            <person name="Sadowski N."/>
            <person name="Timp W."/>
            <person name="Ptitsyn A."/>
            <person name="Khanna P."/>
            <person name="Romanova D.Y."/>
            <person name="Williams P."/>
            <person name="Greenwood S.J."/>
            <person name="Moroz L.L."/>
            <person name="Walt D.R."/>
            <person name="Bodnar A.G."/>
        </authorList>
    </citation>
    <scope>NUCLEOTIDE SEQUENCE</scope>
    <source>
        <strain evidence="1">GMGI-L3</strain>
    </source>
</reference>
<keyword evidence="2" id="KW-1185">Reference proteome</keyword>
<name>A0A8J5TLW2_HOMAM</name>
<dbReference type="Proteomes" id="UP000747542">
    <property type="component" value="Unassembled WGS sequence"/>
</dbReference>
<protein>
    <submittedName>
        <fullName evidence="1">Uncharacterized protein</fullName>
    </submittedName>
</protein>
<sequence>MFGCSVKFLNTLRQLHEGMMVRLTVESEPSGVGIGNGVKIDFRLDGNLFKPRRLRATRKITPKLILELQYADDCA</sequence>
<dbReference type="AlphaFoldDB" id="A0A8J5TLW2"/>
<comment type="caution">
    <text evidence="1">The sequence shown here is derived from an EMBL/GenBank/DDBJ whole genome shotgun (WGS) entry which is preliminary data.</text>
</comment>
<proteinExistence type="predicted"/>
<accession>A0A8J5TLW2</accession>
<evidence type="ECO:0000313" key="2">
    <source>
        <dbReference type="Proteomes" id="UP000747542"/>
    </source>
</evidence>
<organism evidence="1 2">
    <name type="scientific">Homarus americanus</name>
    <name type="common">American lobster</name>
    <dbReference type="NCBI Taxonomy" id="6706"/>
    <lineage>
        <taxon>Eukaryota</taxon>
        <taxon>Metazoa</taxon>
        <taxon>Ecdysozoa</taxon>
        <taxon>Arthropoda</taxon>
        <taxon>Crustacea</taxon>
        <taxon>Multicrustacea</taxon>
        <taxon>Malacostraca</taxon>
        <taxon>Eumalacostraca</taxon>
        <taxon>Eucarida</taxon>
        <taxon>Decapoda</taxon>
        <taxon>Pleocyemata</taxon>
        <taxon>Astacidea</taxon>
        <taxon>Nephropoidea</taxon>
        <taxon>Nephropidae</taxon>
        <taxon>Homarus</taxon>
    </lineage>
</organism>
<gene>
    <name evidence="1" type="ORF">Hamer_G000598</name>
</gene>
<evidence type="ECO:0000313" key="1">
    <source>
        <dbReference type="EMBL" id="KAG7177300.1"/>
    </source>
</evidence>
<dbReference type="EMBL" id="JAHLQT010002534">
    <property type="protein sequence ID" value="KAG7177300.1"/>
    <property type="molecule type" value="Genomic_DNA"/>
</dbReference>